<accession>A0A0C9V1G5</accession>
<keyword evidence="5" id="KW-1185">Reference proteome</keyword>
<feature type="non-terminal residue" evidence="4">
    <location>
        <position position="72"/>
    </location>
</feature>
<protein>
    <recommendedName>
        <fullName evidence="3">NADP-dependent oxidoreductase domain-containing protein</fullName>
    </recommendedName>
</protein>
<evidence type="ECO:0000256" key="1">
    <source>
        <dbReference type="ARBA" id="ARBA00022857"/>
    </source>
</evidence>
<dbReference type="Gene3D" id="3.20.20.100">
    <property type="entry name" value="NADP-dependent oxidoreductase domain"/>
    <property type="match status" value="1"/>
</dbReference>
<evidence type="ECO:0000313" key="5">
    <source>
        <dbReference type="Proteomes" id="UP000054279"/>
    </source>
</evidence>
<keyword evidence="1" id="KW-0521">NADP</keyword>
<proteinExistence type="inferred from homology"/>
<sequence>MSLWAPPPSPKTKLGRYRVLSPISGVRVSPLCLGAMSIGDKWAAIGMGAMDKESSFKLLDAFFEAGGNFIDT</sequence>
<evidence type="ECO:0000256" key="2">
    <source>
        <dbReference type="ARBA" id="ARBA00038157"/>
    </source>
</evidence>
<dbReference type="PANTHER" id="PTHR43364">
    <property type="entry name" value="NADH-SPECIFIC METHYLGLYOXAL REDUCTASE-RELATED"/>
    <property type="match status" value="1"/>
</dbReference>
<comment type="similarity">
    <text evidence="2">Belongs to the aldo/keto reductase family. Aldo/keto reductase 2 subfamily.</text>
</comment>
<gene>
    <name evidence="4" type="ORF">M422DRAFT_186032</name>
</gene>
<dbReference type="EMBL" id="KN837243">
    <property type="protein sequence ID" value="KIJ31391.1"/>
    <property type="molecule type" value="Genomic_DNA"/>
</dbReference>
<organism evidence="4 5">
    <name type="scientific">Sphaerobolus stellatus (strain SS14)</name>
    <dbReference type="NCBI Taxonomy" id="990650"/>
    <lineage>
        <taxon>Eukaryota</taxon>
        <taxon>Fungi</taxon>
        <taxon>Dikarya</taxon>
        <taxon>Basidiomycota</taxon>
        <taxon>Agaricomycotina</taxon>
        <taxon>Agaricomycetes</taxon>
        <taxon>Phallomycetidae</taxon>
        <taxon>Geastrales</taxon>
        <taxon>Sphaerobolaceae</taxon>
        <taxon>Sphaerobolus</taxon>
    </lineage>
</organism>
<dbReference type="InterPro" id="IPR036812">
    <property type="entry name" value="NAD(P)_OxRdtase_dom_sf"/>
</dbReference>
<dbReference type="HOGENOM" id="CLU_175747_0_0_1"/>
<dbReference type="InterPro" id="IPR050523">
    <property type="entry name" value="AKR_Detox_Biosynth"/>
</dbReference>
<reference evidence="4 5" key="1">
    <citation type="submission" date="2014-06" db="EMBL/GenBank/DDBJ databases">
        <title>Evolutionary Origins and Diversification of the Mycorrhizal Mutualists.</title>
        <authorList>
            <consortium name="DOE Joint Genome Institute"/>
            <consortium name="Mycorrhizal Genomics Consortium"/>
            <person name="Kohler A."/>
            <person name="Kuo A."/>
            <person name="Nagy L.G."/>
            <person name="Floudas D."/>
            <person name="Copeland A."/>
            <person name="Barry K.W."/>
            <person name="Cichocki N."/>
            <person name="Veneault-Fourrey C."/>
            <person name="LaButti K."/>
            <person name="Lindquist E.A."/>
            <person name="Lipzen A."/>
            <person name="Lundell T."/>
            <person name="Morin E."/>
            <person name="Murat C."/>
            <person name="Riley R."/>
            <person name="Ohm R."/>
            <person name="Sun H."/>
            <person name="Tunlid A."/>
            <person name="Henrissat B."/>
            <person name="Grigoriev I.V."/>
            <person name="Hibbett D.S."/>
            <person name="Martin F."/>
        </authorList>
    </citation>
    <scope>NUCLEOTIDE SEQUENCE [LARGE SCALE GENOMIC DNA]</scope>
    <source>
        <strain evidence="4 5">SS14</strain>
    </source>
</reference>
<feature type="domain" description="NADP-dependent oxidoreductase" evidence="3">
    <location>
        <begin position="30"/>
        <end position="72"/>
    </location>
</feature>
<dbReference type="OrthoDB" id="48988at2759"/>
<evidence type="ECO:0000259" key="3">
    <source>
        <dbReference type="Pfam" id="PF00248"/>
    </source>
</evidence>
<evidence type="ECO:0000313" key="4">
    <source>
        <dbReference type="EMBL" id="KIJ31391.1"/>
    </source>
</evidence>
<dbReference type="InterPro" id="IPR023210">
    <property type="entry name" value="NADP_OxRdtase_dom"/>
</dbReference>
<dbReference type="PANTHER" id="PTHR43364:SF7">
    <property type="entry name" value="NADP-DEPENDENT OXIDOREDUCTASE DOMAIN-CONTAINING PROTEIN-RELATED"/>
    <property type="match status" value="1"/>
</dbReference>
<name>A0A0C9V1G5_SPHS4</name>
<dbReference type="Proteomes" id="UP000054279">
    <property type="component" value="Unassembled WGS sequence"/>
</dbReference>
<dbReference type="Pfam" id="PF00248">
    <property type="entry name" value="Aldo_ket_red"/>
    <property type="match status" value="1"/>
</dbReference>
<dbReference type="SUPFAM" id="SSF51430">
    <property type="entry name" value="NAD(P)-linked oxidoreductase"/>
    <property type="match status" value="1"/>
</dbReference>
<dbReference type="AlphaFoldDB" id="A0A0C9V1G5"/>